<reference evidence="3 4" key="1">
    <citation type="submission" date="2015-07" db="EMBL/GenBank/DDBJ databases">
        <title>Emmonsia species relationships and genome sequence.</title>
        <authorList>
            <consortium name="The Broad Institute Genomics Platform"/>
            <person name="Cuomo C.A."/>
            <person name="Munoz J.F."/>
            <person name="Imamovic A."/>
            <person name="Priest M.E."/>
            <person name="Young S."/>
            <person name="Clay O.K."/>
            <person name="McEwen J.G."/>
        </authorList>
    </citation>
    <scope>NUCLEOTIDE SEQUENCE [LARGE SCALE GENOMIC DNA]</scope>
    <source>
        <strain evidence="3 4">UAMH 9510</strain>
    </source>
</reference>
<gene>
    <name evidence="3" type="ORF">AJ78_03693</name>
</gene>
<keyword evidence="4" id="KW-1185">Reference proteome</keyword>
<feature type="region of interest" description="Disordered" evidence="2">
    <location>
        <begin position="160"/>
        <end position="186"/>
    </location>
</feature>
<sequence>MNIPSASSCLSMMESLEGALPQAGWLADVYSALIRMRQDVEQNMTNLEETIRRSRDAENIQKYLSTLFPAFRRLDSPFEKLSGFTSCALDMDIKEQELHRFRHHVSDLWRDYGHAMQIMKIHALCCCISDAKLRQGLEYLQKEMGDFQAACGASKVQLKSLSEPPTVRHEPSPKPGTITRRTTDPSGMAARHLSVVGRMIGEVEQLKTIKKLLEKTQDQFYEQISEQDATKVRDAYITLEDAQRLVVNGRIARESYMEEEEEVLDELLAADDVSSMIKERIRDCLDCLRAYRSEYEMESQQSHGYEKENDNSNN</sequence>
<evidence type="ECO:0000313" key="4">
    <source>
        <dbReference type="Proteomes" id="UP000182235"/>
    </source>
</evidence>
<proteinExistence type="predicted"/>
<keyword evidence="1" id="KW-0175">Coiled coil</keyword>
<dbReference type="EMBL" id="LGRN01000122">
    <property type="protein sequence ID" value="OJD16113.1"/>
    <property type="molecule type" value="Genomic_DNA"/>
</dbReference>
<evidence type="ECO:0000256" key="1">
    <source>
        <dbReference type="SAM" id="Coils"/>
    </source>
</evidence>
<protein>
    <submittedName>
        <fullName evidence="3">Uncharacterized protein</fullName>
    </submittedName>
</protein>
<dbReference type="STRING" id="1447872.A0A1J9PI40"/>
<dbReference type="OrthoDB" id="4190090at2759"/>
<feature type="coiled-coil region" evidence="1">
    <location>
        <begin position="30"/>
        <end position="57"/>
    </location>
</feature>
<accession>A0A1J9PI40</accession>
<name>A0A1J9PI40_9EURO</name>
<comment type="caution">
    <text evidence="3">The sequence shown here is derived from an EMBL/GenBank/DDBJ whole genome shotgun (WGS) entry which is preliminary data.</text>
</comment>
<dbReference type="Proteomes" id="UP000182235">
    <property type="component" value="Unassembled WGS sequence"/>
</dbReference>
<dbReference type="VEuPathDB" id="FungiDB:AJ78_03693"/>
<evidence type="ECO:0000313" key="3">
    <source>
        <dbReference type="EMBL" id="OJD16113.1"/>
    </source>
</evidence>
<organism evidence="3 4">
    <name type="scientific">Emergomyces pasteurianus Ep9510</name>
    <dbReference type="NCBI Taxonomy" id="1447872"/>
    <lineage>
        <taxon>Eukaryota</taxon>
        <taxon>Fungi</taxon>
        <taxon>Dikarya</taxon>
        <taxon>Ascomycota</taxon>
        <taxon>Pezizomycotina</taxon>
        <taxon>Eurotiomycetes</taxon>
        <taxon>Eurotiomycetidae</taxon>
        <taxon>Onygenales</taxon>
        <taxon>Ajellomycetaceae</taxon>
        <taxon>Emergomyces</taxon>
    </lineage>
</organism>
<dbReference type="AlphaFoldDB" id="A0A1J9PI40"/>
<evidence type="ECO:0000256" key="2">
    <source>
        <dbReference type="SAM" id="MobiDB-lite"/>
    </source>
</evidence>